<evidence type="ECO:0000256" key="4">
    <source>
        <dbReference type="ARBA" id="ARBA00022519"/>
    </source>
</evidence>
<keyword evidence="8 10" id="KW-0472">Membrane</keyword>
<keyword evidence="5 10" id="KW-0812">Transmembrane</keyword>
<protein>
    <recommendedName>
        <fullName evidence="14">Type II secretion system protein GspC N-terminal domain-containing protein</fullName>
    </recommendedName>
</protein>
<feature type="compositionally biased region" description="Low complexity" evidence="9">
    <location>
        <begin position="171"/>
        <end position="196"/>
    </location>
</feature>
<dbReference type="InterPro" id="IPR024961">
    <property type="entry name" value="T2SS_GspC_N"/>
</dbReference>
<keyword evidence="7 10" id="KW-1133">Transmembrane helix</keyword>
<evidence type="ECO:0000256" key="9">
    <source>
        <dbReference type="SAM" id="MobiDB-lite"/>
    </source>
</evidence>
<evidence type="ECO:0008006" key="14">
    <source>
        <dbReference type="Google" id="ProtNLM"/>
    </source>
</evidence>
<keyword evidence="4" id="KW-0997">Cell inner membrane</keyword>
<dbReference type="Pfam" id="PF11356">
    <property type="entry name" value="T2SSC"/>
    <property type="match status" value="1"/>
</dbReference>
<evidence type="ECO:0000259" key="11">
    <source>
        <dbReference type="Pfam" id="PF00595"/>
    </source>
</evidence>
<comment type="subcellular location">
    <subcellularLocation>
        <location evidence="1">Cell inner membrane</location>
    </subcellularLocation>
</comment>
<keyword evidence="6" id="KW-0653">Protein transport</keyword>
<accession>A0A0F9H9W3</accession>
<dbReference type="Gene3D" id="2.30.42.10">
    <property type="match status" value="1"/>
</dbReference>
<evidence type="ECO:0000256" key="7">
    <source>
        <dbReference type="ARBA" id="ARBA00022989"/>
    </source>
</evidence>
<keyword evidence="2" id="KW-0813">Transport</keyword>
<feature type="transmembrane region" description="Helical" evidence="10">
    <location>
        <begin position="12"/>
        <end position="31"/>
    </location>
</feature>
<dbReference type="EMBL" id="LAZR01017593">
    <property type="protein sequence ID" value="KKL99766.1"/>
    <property type="molecule type" value="Genomic_DNA"/>
</dbReference>
<organism evidence="13">
    <name type="scientific">marine sediment metagenome</name>
    <dbReference type="NCBI Taxonomy" id="412755"/>
    <lineage>
        <taxon>unclassified sequences</taxon>
        <taxon>metagenomes</taxon>
        <taxon>ecological metagenomes</taxon>
    </lineage>
</organism>
<evidence type="ECO:0000313" key="13">
    <source>
        <dbReference type="EMBL" id="KKL99766.1"/>
    </source>
</evidence>
<evidence type="ECO:0000256" key="6">
    <source>
        <dbReference type="ARBA" id="ARBA00022927"/>
    </source>
</evidence>
<proteinExistence type="predicted"/>
<evidence type="ECO:0000259" key="12">
    <source>
        <dbReference type="Pfam" id="PF11356"/>
    </source>
</evidence>
<feature type="domain" description="Type II secretion system protein GspC N-terminal" evidence="12">
    <location>
        <begin position="67"/>
        <end position="160"/>
    </location>
</feature>
<dbReference type="AlphaFoldDB" id="A0A0F9H9W3"/>
<dbReference type="InterPro" id="IPR001478">
    <property type="entry name" value="PDZ"/>
</dbReference>
<evidence type="ECO:0000256" key="3">
    <source>
        <dbReference type="ARBA" id="ARBA00022475"/>
    </source>
</evidence>
<dbReference type="SUPFAM" id="SSF50156">
    <property type="entry name" value="PDZ domain-like"/>
    <property type="match status" value="1"/>
</dbReference>
<reference evidence="13" key="1">
    <citation type="journal article" date="2015" name="Nature">
        <title>Complex archaea that bridge the gap between prokaryotes and eukaryotes.</title>
        <authorList>
            <person name="Spang A."/>
            <person name="Saw J.H."/>
            <person name="Jorgensen S.L."/>
            <person name="Zaremba-Niedzwiedzka K."/>
            <person name="Martijn J."/>
            <person name="Lind A.E."/>
            <person name="van Eijk R."/>
            <person name="Schleper C."/>
            <person name="Guy L."/>
            <person name="Ettema T.J."/>
        </authorList>
    </citation>
    <scope>NUCLEOTIDE SEQUENCE</scope>
</reference>
<dbReference type="InterPro" id="IPR036034">
    <property type="entry name" value="PDZ_sf"/>
</dbReference>
<dbReference type="GO" id="GO:0015031">
    <property type="term" value="P:protein transport"/>
    <property type="evidence" value="ECO:0007669"/>
    <property type="project" value="UniProtKB-KW"/>
</dbReference>
<feature type="domain" description="PDZ" evidence="11">
    <location>
        <begin position="241"/>
        <end position="297"/>
    </location>
</feature>
<evidence type="ECO:0000256" key="10">
    <source>
        <dbReference type="SAM" id="Phobius"/>
    </source>
</evidence>
<evidence type="ECO:0000256" key="2">
    <source>
        <dbReference type="ARBA" id="ARBA00022448"/>
    </source>
</evidence>
<keyword evidence="3" id="KW-1003">Cell membrane</keyword>
<dbReference type="NCBIfam" id="NF041515">
    <property type="entry name" value="GspC_delta"/>
    <property type="match status" value="1"/>
</dbReference>
<evidence type="ECO:0000256" key="5">
    <source>
        <dbReference type="ARBA" id="ARBA00022692"/>
    </source>
</evidence>
<feature type="region of interest" description="Disordered" evidence="9">
    <location>
        <begin position="171"/>
        <end position="203"/>
    </location>
</feature>
<sequence length="313" mass="32986">MTISVDQTRKIIFAANAVLAVAVAFSVLLIARDAVVLSGSGGKAMDETAGAKDASRPYTRTINFRGYAPVLENNVFGFDAGKLYPISSATALEPQMMASPASVALQVFGTVAWDGGTGYAFIKDDKGKQAVVKTGQDIPGSGRLERVYADRIIVSFDGRELEVNTIQVQPASAPEEATAAAGGASGAGRASGTSGASGDGFARRTGEGQYVVDRIAVEESINNPERLMKDARMLPHFNKNREQEGFTLSEVKPGGVYHTLGLKNGDILLGVNGLELSDPASALQAFTAIKGANRIKVDIVRNGSPMTLRYTLR</sequence>
<gene>
    <name evidence="13" type="ORF">LCGC14_1811140</name>
</gene>
<dbReference type="Pfam" id="PF00595">
    <property type="entry name" value="PDZ"/>
    <property type="match status" value="1"/>
</dbReference>
<evidence type="ECO:0000256" key="8">
    <source>
        <dbReference type="ARBA" id="ARBA00023136"/>
    </source>
</evidence>
<dbReference type="GO" id="GO:0005886">
    <property type="term" value="C:plasma membrane"/>
    <property type="evidence" value="ECO:0007669"/>
    <property type="project" value="UniProtKB-SubCell"/>
</dbReference>
<evidence type="ECO:0000256" key="1">
    <source>
        <dbReference type="ARBA" id="ARBA00004533"/>
    </source>
</evidence>
<dbReference type="Gene3D" id="2.30.30.830">
    <property type="match status" value="1"/>
</dbReference>
<comment type="caution">
    <text evidence="13">The sequence shown here is derived from an EMBL/GenBank/DDBJ whole genome shotgun (WGS) entry which is preliminary data.</text>
</comment>
<name>A0A0F9H9W3_9ZZZZ</name>